<protein>
    <submittedName>
        <fullName evidence="1">HEXXH motif domain-containing protein</fullName>
    </submittedName>
</protein>
<dbReference type="RefSeq" id="WP_117173204.1">
    <property type="nucleotide sequence ID" value="NZ_QFZK01000001.1"/>
</dbReference>
<dbReference type="AlphaFoldDB" id="A0A3E1RIU7"/>
<proteinExistence type="predicted"/>
<organism evidence="1 2">
    <name type="scientific">Rhodoferax lacus</name>
    <dbReference type="NCBI Taxonomy" id="2184758"/>
    <lineage>
        <taxon>Bacteria</taxon>
        <taxon>Pseudomonadati</taxon>
        <taxon>Pseudomonadota</taxon>
        <taxon>Betaproteobacteria</taxon>
        <taxon>Burkholderiales</taxon>
        <taxon>Comamonadaceae</taxon>
        <taxon>Rhodoferax</taxon>
    </lineage>
</organism>
<dbReference type="OrthoDB" id="9152103at2"/>
<dbReference type="Proteomes" id="UP000260665">
    <property type="component" value="Unassembled WGS sequence"/>
</dbReference>
<dbReference type="NCBIfam" id="TIGR04267">
    <property type="entry name" value="mod_HExxH"/>
    <property type="match status" value="1"/>
</dbReference>
<sequence>MQNILERTATLRFTTFLALQAELLSLHSEPCRHSNFLYHASDVACLEDDTRGLIVNHPVFRAWVALTLREMNLLFIGRTADTQALTDLLLEFPRMVDRVRADLARGPRPTFYRLDLDPLLVRVLPPSYDMPTEPAALEAARQAGHPLGFFRNVVAVALQRIEACWPVARSLVAELVGSIAYLPDGNFRSCSASRYTGLILLSARDGSILDLEESIVHEAGHQLLYAMVEIAPVCKEDAQGNYKLPWSTQVRDIYGYFHALFIYVILARYLERVAASRKEDEARRATDRLHHIVRGLVAAVPDFEADTGLTAQGRTLFEQLKAEIFAIAARHSADMA</sequence>
<evidence type="ECO:0000313" key="1">
    <source>
        <dbReference type="EMBL" id="RFO98520.1"/>
    </source>
</evidence>
<reference evidence="1 2" key="1">
    <citation type="submission" date="2018-05" db="EMBL/GenBank/DDBJ databases">
        <title>Rhodoferax soyangensis sp.nov., isolated from an oligotrophic freshwater lake.</title>
        <authorList>
            <person name="Park M."/>
        </authorList>
    </citation>
    <scope>NUCLEOTIDE SEQUENCE [LARGE SCALE GENOMIC DNA]</scope>
    <source>
        <strain evidence="1 2">IMCC26218</strain>
    </source>
</reference>
<accession>A0A3E1RIU7</accession>
<keyword evidence="2" id="KW-1185">Reference proteome</keyword>
<evidence type="ECO:0000313" key="2">
    <source>
        <dbReference type="Proteomes" id="UP000260665"/>
    </source>
</evidence>
<gene>
    <name evidence="1" type="ORF">DIC66_01120</name>
</gene>
<comment type="caution">
    <text evidence="1">The sequence shown here is derived from an EMBL/GenBank/DDBJ whole genome shotgun (WGS) entry which is preliminary data.</text>
</comment>
<name>A0A3E1RIU7_9BURK</name>
<dbReference type="InterPro" id="IPR026337">
    <property type="entry name" value="AKG_HExxH"/>
</dbReference>
<dbReference type="EMBL" id="QFZK01000001">
    <property type="protein sequence ID" value="RFO98520.1"/>
    <property type="molecule type" value="Genomic_DNA"/>
</dbReference>